<comment type="caution">
    <text evidence="1">The sequence shown here is derived from an EMBL/GenBank/DDBJ whole genome shotgun (WGS) entry which is preliminary data.</text>
</comment>
<accession>A0A562RJI0</accession>
<dbReference type="AlphaFoldDB" id="A0A562RJI0"/>
<sequence>MGNVIALTIKRKRLLSQLMKRKALNLEGPEKRVMLLRARMADLDADRLEQKYGIPA</sequence>
<proteinExistence type="predicted"/>
<name>A0A562RJI0_9BACT</name>
<organism evidence="1 2">
    <name type="scientific">Desulfobotulus alkaliphilus</name>
    <dbReference type="NCBI Taxonomy" id="622671"/>
    <lineage>
        <taxon>Bacteria</taxon>
        <taxon>Pseudomonadati</taxon>
        <taxon>Thermodesulfobacteriota</taxon>
        <taxon>Desulfobacteria</taxon>
        <taxon>Desulfobacterales</taxon>
        <taxon>Desulfobacteraceae</taxon>
        <taxon>Desulfobotulus</taxon>
    </lineage>
</organism>
<keyword evidence="2" id="KW-1185">Reference proteome</keyword>
<reference evidence="1 2" key="1">
    <citation type="submission" date="2019-07" db="EMBL/GenBank/DDBJ databases">
        <title>Genome sequencing of 100 strains of the haloalkaliphilic chemolithoautotrophic sulfur-oxidizing bacterium Thioalkalivibrio.</title>
        <authorList>
            <person name="Muyzer G."/>
        </authorList>
    </citation>
    <scope>NUCLEOTIDE SEQUENCE [LARGE SCALE GENOMIC DNA]</scope>
    <source>
        <strain evidence="1 2">ASO4-4</strain>
    </source>
</reference>
<evidence type="ECO:0000313" key="1">
    <source>
        <dbReference type="EMBL" id="TWI68526.1"/>
    </source>
</evidence>
<protein>
    <submittedName>
        <fullName evidence="1">Uncharacterized protein</fullName>
    </submittedName>
</protein>
<evidence type="ECO:0000313" key="2">
    <source>
        <dbReference type="Proteomes" id="UP000318307"/>
    </source>
</evidence>
<dbReference type="Proteomes" id="UP000318307">
    <property type="component" value="Unassembled WGS sequence"/>
</dbReference>
<gene>
    <name evidence="1" type="ORF">LZ24_02498</name>
</gene>
<dbReference type="EMBL" id="VLLC01000021">
    <property type="protein sequence ID" value="TWI68526.1"/>
    <property type="molecule type" value="Genomic_DNA"/>
</dbReference>